<sequence length="197" mass="20610">MSQYLNQFGAQPGMTDVYGNPVNQVDLYGNPLSGGGLTGEAGRRHFGTTGGATDHRHRHGQQHRGVDLTTGYGTHTSGVGGCGTNPEYGNTNSGSGYGTGTGYGGSGTIEYVREDHHGDKKGVMDKIKEKILGTEQSRTNTDGGGYGSTRYGASGGGIRNTGQEYVSEEHRVDHGEKKGIMDKTKEKLPGTGGCTGH</sequence>
<protein>
    <submittedName>
        <fullName evidence="3">Dehydrin-1</fullName>
    </submittedName>
</protein>
<dbReference type="GO" id="GO:0009631">
    <property type="term" value="P:cold acclimation"/>
    <property type="evidence" value="ECO:0007669"/>
    <property type="project" value="TreeGrafter"/>
</dbReference>
<name>M4Q8Z7_MACUN</name>
<organism evidence="3">
    <name type="scientific">Macrotyloma uniflorum</name>
    <name type="common">Horse gram</name>
    <name type="synonym">Dolichos uniflorus</name>
    <dbReference type="NCBI Taxonomy" id="271171"/>
    <lineage>
        <taxon>Eukaryota</taxon>
        <taxon>Viridiplantae</taxon>
        <taxon>Streptophyta</taxon>
        <taxon>Embryophyta</taxon>
        <taxon>Tracheophyta</taxon>
        <taxon>Spermatophyta</taxon>
        <taxon>Magnoliopsida</taxon>
        <taxon>eudicotyledons</taxon>
        <taxon>Gunneridae</taxon>
        <taxon>Pentapetalae</taxon>
        <taxon>rosids</taxon>
        <taxon>fabids</taxon>
        <taxon>Fabales</taxon>
        <taxon>Fabaceae</taxon>
        <taxon>Papilionoideae</taxon>
        <taxon>50 kb inversion clade</taxon>
        <taxon>NPAAA clade</taxon>
        <taxon>indigoferoid/millettioid clade</taxon>
        <taxon>Phaseoleae</taxon>
        <taxon>Macrotyloma</taxon>
    </lineage>
</organism>
<feature type="region of interest" description="Disordered" evidence="2">
    <location>
        <begin position="132"/>
        <end position="197"/>
    </location>
</feature>
<dbReference type="PANTHER" id="PTHR33346:SF42">
    <property type="entry name" value="DEHYDRIN XERO 1"/>
    <property type="match status" value="1"/>
</dbReference>
<feature type="compositionally biased region" description="Gly residues" evidence="2">
    <location>
        <begin position="142"/>
        <end position="159"/>
    </location>
</feature>
<comment type="similarity">
    <text evidence="1">Belongs to the plant dehydrin family.</text>
</comment>
<evidence type="ECO:0000313" key="3">
    <source>
        <dbReference type="EMBL" id="AGH20613.1"/>
    </source>
</evidence>
<dbReference type="InterPro" id="IPR000167">
    <property type="entry name" value="Dehydrin"/>
</dbReference>
<dbReference type="GO" id="GO:0009737">
    <property type="term" value="P:response to abscisic acid"/>
    <property type="evidence" value="ECO:0007669"/>
    <property type="project" value="TreeGrafter"/>
</dbReference>
<dbReference type="GO" id="GO:0005829">
    <property type="term" value="C:cytosol"/>
    <property type="evidence" value="ECO:0007669"/>
    <property type="project" value="TreeGrafter"/>
</dbReference>
<evidence type="ECO:0000256" key="2">
    <source>
        <dbReference type="SAM" id="MobiDB-lite"/>
    </source>
</evidence>
<dbReference type="EMBL" id="KC589295">
    <property type="protein sequence ID" value="AGH20613.1"/>
    <property type="molecule type" value="mRNA"/>
</dbReference>
<feature type="region of interest" description="Disordered" evidence="2">
    <location>
        <begin position="47"/>
        <end position="72"/>
    </location>
</feature>
<proteinExistence type="evidence at transcript level"/>
<feature type="compositionally biased region" description="Basic and acidic residues" evidence="2">
    <location>
        <begin position="167"/>
        <end position="188"/>
    </location>
</feature>
<reference evidence="3" key="1">
    <citation type="submission" date="2013-02" db="EMBL/GenBank/DDBJ databases">
        <title>Molecular cloning and characterization of differentially expressed stress responsive dehydrin genes from horsegram.</title>
        <authorList>
            <person name="Ramya M."/>
            <person name="Sudhakar C."/>
        </authorList>
    </citation>
    <scope>NUCLEOTIDE SEQUENCE</scope>
    <source>
        <tissue evidence="3">Leaf</tissue>
    </source>
</reference>
<dbReference type="Pfam" id="PF00257">
    <property type="entry name" value="Dehydrin"/>
    <property type="match status" value="1"/>
</dbReference>
<dbReference type="AlphaFoldDB" id="M4Q8Z7"/>
<accession>M4Q8Z7</accession>
<evidence type="ECO:0000256" key="1">
    <source>
        <dbReference type="ARBA" id="ARBA00008403"/>
    </source>
</evidence>
<dbReference type="PANTHER" id="PTHR33346">
    <property type="entry name" value="DEHYDRIN XERO 2-RELATED"/>
    <property type="match status" value="1"/>
</dbReference>
<dbReference type="GO" id="GO:0009414">
    <property type="term" value="P:response to water deprivation"/>
    <property type="evidence" value="ECO:0007669"/>
    <property type="project" value="TreeGrafter"/>
</dbReference>